<dbReference type="RefSeq" id="XP_075083029.1">
    <property type="nucleotide sequence ID" value="XM_075226928.1"/>
</dbReference>
<sequence>MLQNLKENLQVAQTRMKFFVDRNRTDRNLEVGDWVYLKLQPYRQTSIAVRRNLKLSAKYYGTYKVLQKIGSVAYRLELPQGSQIHPVFHVSQHKKKVGPHINPQQQSLVCDGEGRVLVQPVAILQRRMVKVRCKGAGTMVEFRPR</sequence>
<name>A0AC58SDI1_TOBAC</name>
<reference evidence="2" key="2">
    <citation type="submission" date="2025-08" db="UniProtKB">
        <authorList>
            <consortium name="RefSeq"/>
        </authorList>
    </citation>
    <scope>IDENTIFICATION</scope>
    <source>
        <tissue evidence="2">Leaf</tissue>
    </source>
</reference>
<evidence type="ECO:0000313" key="1">
    <source>
        <dbReference type="Proteomes" id="UP000790787"/>
    </source>
</evidence>
<keyword evidence="1" id="KW-1185">Reference proteome</keyword>
<protein>
    <submittedName>
        <fullName evidence="2">Uncharacterized protein LOC142166955</fullName>
    </submittedName>
</protein>
<dbReference type="Proteomes" id="UP000790787">
    <property type="component" value="Chromosome 2"/>
</dbReference>
<evidence type="ECO:0000313" key="2">
    <source>
        <dbReference type="RefSeq" id="XP_075083029.1"/>
    </source>
</evidence>
<proteinExistence type="predicted"/>
<accession>A0AC58SDI1</accession>
<reference evidence="1" key="1">
    <citation type="journal article" date="2014" name="Nat. Commun.">
        <title>The tobacco genome sequence and its comparison with those of tomato and potato.</title>
        <authorList>
            <person name="Sierro N."/>
            <person name="Battey J.N."/>
            <person name="Ouadi S."/>
            <person name="Bakaher N."/>
            <person name="Bovet L."/>
            <person name="Willig A."/>
            <person name="Goepfert S."/>
            <person name="Peitsch M.C."/>
            <person name="Ivanov N.V."/>
        </authorList>
    </citation>
    <scope>NUCLEOTIDE SEQUENCE [LARGE SCALE GENOMIC DNA]</scope>
</reference>
<gene>
    <name evidence="2" type="primary">LOC142166955</name>
</gene>
<organism evidence="1 2">
    <name type="scientific">Nicotiana tabacum</name>
    <name type="common">Common tobacco</name>
    <dbReference type="NCBI Taxonomy" id="4097"/>
    <lineage>
        <taxon>Eukaryota</taxon>
        <taxon>Viridiplantae</taxon>
        <taxon>Streptophyta</taxon>
        <taxon>Embryophyta</taxon>
        <taxon>Tracheophyta</taxon>
        <taxon>Spermatophyta</taxon>
        <taxon>Magnoliopsida</taxon>
        <taxon>eudicotyledons</taxon>
        <taxon>Gunneridae</taxon>
        <taxon>Pentapetalae</taxon>
        <taxon>asterids</taxon>
        <taxon>lamiids</taxon>
        <taxon>Solanales</taxon>
        <taxon>Solanaceae</taxon>
        <taxon>Nicotianoideae</taxon>
        <taxon>Nicotianeae</taxon>
        <taxon>Nicotiana</taxon>
    </lineage>
</organism>